<name>A0A9W6D9X8_9CLOT</name>
<organism evidence="1 2">
    <name type="scientific">Clostridium folliculivorans</name>
    <dbReference type="NCBI Taxonomy" id="2886038"/>
    <lineage>
        <taxon>Bacteria</taxon>
        <taxon>Bacillati</taxon>
        <taxon>Bacillota</taxon>
        <taxon>Clostridia</taxon>
        <taxon>Eubacteriales</taxon>
        <taxon>Clostridiaceae</taxon>
        <taxon>Clostridium</taxon>
    </lineage>
</organism>
<proteinExistence type="predicted"/>
<protein>
    <submittedName>
        <fullName evidence="1">Uncharacterized protein</fullName>
    </submittedName>
</protein>
<evidence type="ECO:0000313" key="2">
    <source>
        <dbReference type="Proteomes" id="UP001057868"/>
    </source>
</evidence>
<gene>
    <name evidence="1" type="ORF">CFOLD11_14250</name>
</gene>
<dbReference type="Proteomes" id="UP001057868">
    <property type="component" value="Unassembled WGS sequence"/>
</dbReference>
<sequence>MQTQNVLVRYLIIKSLVTHIELCAFYCRVNYIIFKVAKPKYLNAFRSCLELTVKNKTYSPAKFSSYSFGKADALKKLTEEGHFSDFFIRIR</sequence>
<evidence type="ECO:0000313" key="1">
    <source>
        <dbReference type="EMBL" id="GKU24599.1"/>
    </source>
</evidence>
<reference evidence="1" key="1">
    <citation type="journal article" date="2023" name="Int. J. Syst. Evol. Microbiol.">
        <title>&lt;i&gt;Clostridium folliculivorans&lt;/i&gt; sp. nov., isolated from soil samples of an organic paddy in Japan.</title>
        <authorList>
            <person name="Tazawa J."/>
            <person name="Kobayashi H."/>
            <person name="Tanizawa Y."/>
            <person name="Uchino A."/>
            <person name="Tanaka F."/>
            <person name="Urashima Y."/>
            <person name="Miura S."/>
            <person name="Sakamoto M."/>
            <person name="Ohkuma M."/>
            <person name="Tohno M."/>
        </authorList>
    </citation>
    <scope>NUCLEOTIDE SEQUENCE</scope>
    <source>
        <strain evidence="1">D1-1</strain>
    </source>
</reference>
<dbReference type="EMBL" id="BQXY01000002">
    <property type="protein sequence ID" value="GKU24599.1"/>
    <property type="molecule type" value="Genomic_DNA"/>
</dbReference>
<keyword evidence="2" id="KW-1185">Reference proteome</keyword>
<dbReference type="AlphaFoldDB" id="A0A9W6D9X8"/>
<accession>A0A9W6D9X8</accession>
<comment type="caution">
    <text evidence="1">The sequence shown here is derived from an EMBL/GenBank/DDBJ whole genome shotgun (WGS) entry which is preliminary data.</text>
</comment>